<feature type="compositionally biased region" description="Basic and acidic residues" evidence="11">
    <location>
        <begin position="273"/>
        <end position="293"/>
    </location>
</feature>
<feature type="domain" description="C2H2-type" evidence="12">
    <location>
        <begin position="316"/>
        <end position="343"/>
    </location>
</feature>
<keyword evidence="5" id="KW-0862">Zinc</keyword>
<evidence type="ECO:0000313" key="14">
    <source>
        <dbReference type="Proteomes" id="UP001153269"/>
    </source>
</evidence>
<protein>
    <recommendedName>
        <fullName evidence="12">C2H2-type domain-containing protein</fullName>
    </recommendedName>
</protein>
<dbReference type="FunFam" id="3.30.160.60:FF:000325">
    <property type="entry name" value="ZFP90 zinc finger protein"/>
    <property type="match status" value="1"/>
</dbReference>
<evidence type="ECO:0000256" key="2">
    <source>
        <dbReference type="ARBA" id="ARBA00022723"/>
    </source>
</evidence>
<dbReference type="SUPFAM" id="SSF57667">
    <property type="entry name" value="beta-beta-alpha zinc fingers"/>
    <property type="match status" value="8"/>
</dbReference>
<dbReference type="InterPro" id="IPR036236">
    <property type="entry name" value="Znf_C2H2_sf"/>
</dbReference>
<evidence type="ECO:0000256" key="9">
    <source>
        <dbReference type="ARBA" id="ARBA00023242"/>
    </source>
</evidence>
<accession>A0A9N7YJL5</accession>
<dbReference type="FunFam" id="3.30.160.60:FF:000358">
    <property type="entry name" value="zinc finger protein 24"/>
    <property type="match status" value="1"/>
</dbReference>
<proteinExistence type="predicted"/>
<feature type="compositionally biased region" description="Polar residues" evidence="11">
    <location>
        <begin position="566"/>
        <end position="582"/>
    </location>
</feature>
<feature type="compositionally biased region" description="Basic and acidic residues" evidence="11">
    <location>
        <begin position="976"/>
        <end position="995"/>
    </location>
</feature>
<evidence type="ECO:0000259" key="12">
    <source>
        <dbReference type="PROSITE" id="PS50157"/>
    </source>
</evidence>
<keyword evidence="14" id="KW-1185">Reference proteome</keyword>
<feature type="domain" description="C2H2-type" evidence="12">
    <location>
        <begin position="772"/>
        <end position="799"/>
    </location>
</feature>
<dbReference type="PANTHER" id="PTHR24384:SF189">
    <property type="entry name" value="C2H2-TYPE DOMAIN-CONTAINING PROTEIN-RELATED"/>
    <property type="match status" value="1"/>
</dbReference>
<feature type="domain" description="C2H2-type" evidence="12">
    <location>
        <begin position="856"/>
        <end position="883"/>
    </location>
</feature>
<comment type="caution">
    <text evidence="13">The sequence shown here is derived from an EMBL/GenBank/DDBJ whole genome shotgun (WGS) entry which is preliminary data.</text>
</comment>
<keyword evidence="2" id="KW-0479">Metal-binding</keyword>
<evidence type="ECO:0000256" key="8">
    <source>
        <dbReference type="ARBA" id="ARBA00023163"/>
    </source>
</evidence>
<comment type="subcellular location">
    <subcellularLocation>
        <location evidence="1">Nucleus</location>
    </subcellularLocation>
</comment>
<evidence type="ECO:0000256" key="1">
    <source>
        <dbReference type="ARBA" id="ARBA00004123"/>
    </source>
</evidence>
<evidence type="ECO:0000256" key="6">
    <source>
        <dbReference type="ARBA" id="ARBA00023015"/>
    </source>
</evidence>
<evidence type="ECO:0000256" key="10">
    <source>
        <dbReference type="PROSITE-ProRule" id="PRU00042"/>
    </source>
</evidence>
<dbReference type="Gene3D" id="3.30.160.60">
    <property type="entry name" value="Classic Zinc Finger"/>
    <property type="match status" value="13"/>
</dbReference>
<dbReference type="SMART" id="SM00355">
    <property type="entry name" value="ZnF_C2H2"/>
    <property type="match status" value="15"/>
</dbReference>
<keyword evidence="9" id="KW-0539">Nucleus</keyword>
<evidence type="ECO:0000256" key="3">
    <source>
        <dbReference type="ARBA" id="ARBA00022737"/>
    </source>
</evidence>
<evidence type="ECO:0000256" key="7">
    <source>
        <dbReference type="ARBA" id="ARBA00023125"/>
    </source>
</evidence>
<dbReference type="FunFam" id="3.30.160.60:FF:000100">
    <property type="entry name" value="Zinc finger 45-like"/>
    <property type="match status" value="1"/>
</dbReference>
<reference evidence="13" key="1">
    <citation type="submission" date="2020-03" db="EMBL/GenBank/DDBJ databases">
        <authorList>
            <person name="Weist P."/>
        </authorList>
    </citation>
    <scope>NUCLEOTIDE SEQUENCE</scope>
</reference>
<feature type="region of interest" description="Disordered" evidence="11">
    <location>
        <begin position="927"/>
        <end position="948"/>
    </location>
</feature>
<feature type="compositionally biased region" description="Basic and acidic residues" evidence="11">
    <location>
        <begin position="403"/>
        <end position="439"/>
    </location>
</feature>
<dbReference type="Pfam" id="PF13912">
    <property type="entry name" value="zf-C2H2_6"/>
    <property type="match status" value="4"/>
</dbReference>
<feature type="compositionally biased region" description="Low complexity" evidence="11">
    <location>
        <begin position="449"/>
        <end position="459"/>
    </location>
</feature>
<feature type="domain" description="C2H2-type" evidence="12">
    <location>
        <begin position="744"/>
        <end position="771"/>
    </location>
</feature>
<dbReference type="FunFam" id="3.30.160.60:FF:002343">
    <property type="entry name" value="Zinc finger protein 33A"/>
    <property type="match status" value="1"/>
</dbReference>
<dbReference type="GO" id="GO:0008270">
    <property type="term" value="F:zinc ion binding"/>
    <property type="evidence" value="ECO:0007669"/>
    <property type="project" value="UniProtKB-KW"/>
</dbReference>
<feature type="domain" description="C2H2-type" evidence="12">
    <location>
        <begin position="828"/>
        <end position="855"/>
    </location>
</feature>
<feature type="domain" description="C2H2-type" evidence="12">
    <location>
        <begin position="513"/>
        <end position="537"/>
    </location>
</feature>
<dbReference type="PROSITE" id="PS50157">
    <property type="entry name" value="ZINC_FINGER_C2H2_2"/>
    <property type="match status" value="12"/>
</dbReference>
<feature type="domain" description="C2H2-type" evidence="12">
    <location>
        <begin position="800"/>
        <end position="827"/>
    </location>
</feature>
<feature type="domain" description="C2H2-type" evidence="12">
    <location>
        <begin position="685"/>
        <end position="712"/>
    </location>
</feature>
<keyword evidence="6" id="KW-0805">Transcription regulation</keyword>
<feature type="domain" description="C2H2-type" evidence="12">
    <location>
        <begin position="458"/>
        <end position="485"/>
    </location>
</feature>
<name>A0A9N7YJL5_PLEPL</name>
<dbReference type="GO" id="GO:0000978">
    <property type="term" value="F:RNA polymerase II cis-regulatory region sequence-specific DNA binding"/>
    <property type="evidence" value="ECO:0007669"/>
    <property type="project" value="TreeGrafter"/>
</dbReference>
<dbReference type="FunFam" id="3.30.160.60:FF:000264">
    <property type="entry name" value="Zinc finger protein 236"/>
    <property type="match status" value="1"/>
</dbReference>
<evidence type="ECO:0000256" key="11">
    <source>
        <dbReference type="SAM" id="MobiDB-lite"/>
    </source>
</evidence>
<sequence>MLLHPTSAASTSNTSFFYIQPQLLHPTSASSSIICCFYIQHLRLVPDEVCDAFDPRDEPAVNPPQDGRPPRGHVTTHGPEGRTDVCPQIKVQDTALVLLLSGLDTEPRVSAEPVTRNSSGCFPSCWPGDAARPRDVSEPSPAGPGPRALTERVSEQLQRVGGEVLGLLQERRGGSRGSTGLLHLLRRLLPERLAAAAGRVAGLMERELDECRRQLERQSRLLEALLSPVVRLTRVDAIVPSTLRSTVTDENQTVHPPPAPSSSASSDGCAPESVHDWKTSDKPPPAEDTHKMEGAGGQRSCSRRPCRAPSGRPVTHGCVVCGERFQHQGNLEEHVESHADELLCGEGFKSSDSLLDPITSHREPGGTGISQICGQTFQNMETHMRSHTGVKPFSCSKSFPRPGETHSRSTPDTQDLEKQRTSHETDRDQSEDSHTETLKPRTVRRRSSGPKSSQSSSLCCSVCGDSFHSQGFLRKHAEMHCRESQGVCGVCGQRADSADSLLTHLQSHRETRGTCSVCGKTFQNMETHMRSHTGIKPYSCSICNKRFPRPGALRRHRQTHTGETFPESSGFKTHSRSPSGETLQDKSPEPPADSQNLQSERTPPPSHCCKVCSESFQHKDSLRKHATSHSAESVCGVCGEGVPSSEALIDHLQTHRHAGQICHICGKTFQNMETHMRSHTGVKPYRCSLCGKSFPRPGALRRHQRIHSAERTFICEFCGKTFIDHSALTTHIRKHTGDKPAQRVSCETCGKSLASVQVLEVHKRIHTGQKPFQCRVCGKAFRQVGGLRAHRLTHTGEKPFSCVLCNKSFSTKGYLETHIRFHRRDRVFGCPRCWKSFVTKNDLKKHLLTHTGEKPHSCRVCGRSYQEKRSRDLHLRVHQDVQTSSRDLHLKVHQDVQTSSRDLHLKVHQDVQTSSRDLHLKVHQDIQTSSRDLHLKNHQDVQTSSRDLHLKVHQDVQTSSRDLHLKVHQDVQTSSRDLHLKNHQEPIRSEDGTQL</sequence>
<keyword evidence="3" id="KW-0677">Repeat</keyword>
<feature type="region of interest" description="Disordered" evidence="11">
    <location>
        <begin position="970"/>
        <end position="995"/>
    </location>
</feature>
<feature type="region of interest" description="Disordered" evidence="11">
    <location>
        <begin position="388"/>
        <end position="459"/>
    </location>
</feature>
<dbReference type="PANTHER" id="PTHR24384">
    <property type="entry name" value="FINGER PUTATIVE TRANSCRIPTION FACTOR FAMILY-RELATED"/>
    <property type="match status" value="1"/>
</dbReference>
<organism evidence="13 14">
    <name type="scientific">Pleuronectes platessa</name>
    <name type="common">European plaice</name>
    <dbReference type="NCBI Taxonomy" id="8262"/>
    <lineage>
        <taxon>Eukaryota</taxon>
        <taxon>Metazoa</taxon>
        <taxon>Chordata</taxon>
        <taxon>Craniata</taxon>
        <taxon>Vertebrata</taxon>
        <taxon>Euteleostomi</taxon>
        <taxon>Actinopterygii</taxon>
        <taxon>Neopterygii</taxon>
        <taxon>Teleostei</taxon>
        <taxon>Neoteleostei</taxon>
        <taxon>Acanthomorphata</taxon>
        <taxon>Carangaria</taxon>
        <taxon>Pleuronectiformes</taxon>
        <taxon>Pleuronectoidei</taxon>
        <taxon>Pleuronectidae</taxon>
        <taxon>Pleuronectes</taxon>
    </lineage>
</organism>
<evidence type="ECO:0000256" key="5">
    <source>
        <dbReference type="ARBA" id="ARBA00022833"/>
    </source>
</evidence>
<evidence type="ECO:0000256" key="4">
    <source>
        <dbReference type="ARBA" id="ARBA00022771"/>
    </source>
</evidence>
<feature type="region of interest" description="Disordered" evidence="11">
    <location>
        <begin position="131"/>
        <end position="150"/>
    </location>
</feature>
<dbReference type="AlphaFoldDB" id="A0A9N7YJL5"/>
<dbReference type="InterPro" id="IPR050752">
    <property type="entry name" value="C2H2-ZF_domain"/>
</dbReference>
<dbReference type="GO" id="GO:0005634">
    <property type="term" value="C:nucleus"/>
    <property type="evidence" value="ECO:0007669"/>
    <property type="project" value="UniProtKB-SubCell"/>
</dbReference>
<feature type="region of interest" description="Disordered" evidence="11">
    <location>
        <begin position="555"/>
        <end position="605"/>
    </location>
</feature>
<dbReference type="EMBL" id="CADEAL010000896">
    <property type="protein sequence ID" value="CAB1426589.1"/>
    <property type="molecule type" value="Genomic_DNA"/>
</dbReference>
<gene>
    <name evidence="13" type="ORF">PLEPLA_LOCUS14525</name>
</gene>
<feature type="domain" description="C2H2-type" evidence="12">
    <location>
        <begin position="538"/>
        <end position="565"/>
    </location>
</feature>
<evidence type="ECO:0000313" key="13">
    <source>
        <dbReference type="EMBL" id="CAB1426589.1"/>
    </source>
</evidence>
<dbReference type="FunFam" id="3.30.160.60:FF:000733">
    <property type="entry name" value="Zinc finger protein 236 variant"/>
    <property type="match status" value="1"/>
</dbReference>
<keyword evidence="4 10" id="KW-0863">Zinc-finger</keyword>
<dbReference type="InterPro" id="IPR013087">
    <property type="entry name" value="Znf_C2H2_type"/>
</dbReference>
<dbReference type="Pfam" id="PF00096">
    <property type="entry name" value="zf-C2H2"/>
    <property type="match status" value="6"/>
</dbReference>
<dbReference type="GO" id="GO:0000981">
    <property type="term" value="F:DNA-binding transcription factor activity, RNA polymerase II-specific"/>
    <property type="evidence" value="ECO:0007669"/>
    <property type="project" value="TreeGrafter"/>
</dbReference>
<feature type="region of interest" description="Disordered" evidence="11">
    <location>
        <begin position="246"/>
        <end position="313"/>
    </location>
</feature>
<feature type="domain" description="C2H2-type" evidence="12">
    <location>
        <begin position="607"/>
        <end position="634"/>
    </location>
</feature>
<keyword evidence="7" id="KW-0238">DNA-binding</keyword>
<dbReference type="Proteomes" id="UP001153269">
    <property type="component" value="Unassembled WGS sequence"/>
</dbReference>
<feature type="region of interest" description="Disordered" evidence="11">
    <location>
        <begin position="55"/>
        <end position="85"/>
    </location>
</feature>
<keyword evidence="8" id="KW-0804">Transcription</keyword>
<dbReference type="PROSITE" id="PS00028">
    <property type="entry name" value="ZINC_FINGER_C2H2_1"/>
    <property type="match status" value="11"/>
</dbReference>
<feature type="domain" description="C2H2-type" evidence="12">
    <location>
        <begin position="713"/>
        <end position="740"/>
    </location>
</feature>